<dbReference type="OrthoDB" id="69496at2759"/>
<keyword evidence="3" id="KW-1185">Reference proteome</keyword>
<name>A0A368FL80_ANCCA</name>
<comment type="caution">
    <text evidence="2">The sequence shown here is derived from an EMBL/GenBank/DDBJ whole genome shotgun (WGS) entry which is preliminary data.</text>
</comment>
<evidence type="ECO:0000313" key="2">
    <source>
        <dbReference type="EMBL" id="RCN32981.1"/>
    </source>
</evidence>
<evidence type="ECO:0000256" key="1">
    <source>
        <dbReference type="SAM" id="SignalP"/>
    </source>
</evidence>
<organism evidence="2 3">
    <name type="scientific">Ancylostoma caninum</name>
    <name type="common">Dog hookworm</name>
    <dbReference type="NCBI Taxonomy" id="29170"/>
    <lineage>
        <taxon>Eukaryota</taxon>
        <taxon>Metazoa</taxon>
        <taxon>Ecdysozoa</taxon>
        <taxon>Nematoda</taxon>
        <taxon>Chromadorea</taxon>
        <taxon>Rhabditida</taxon>
        <taxon>Rhabditina</taxon>
        <taxon>Rhabditomorpha</taxon>
        <taxon>Strongyloidea</taxon>
        <taxon>Ancylostomatidae</taxon>
        <taxon>Ancylostomatinae</taxon>
        <taxon>Ancylostoma</taxon>
    </lineage>
</organism>
<feature type="chain" id="PRO_5016900444" description="Saposin B-type domain-containing protein" evidence="1">
    <location>
        <begin position="18"/>
        <end position="110"/>
    </location>
</feature>
<dbReference type="Proteomes" id="UP000252519">
    <property type="component" value="Unassembled WGS sequence"/>
</dbReference>
<dbReference type="EMBL" id="JOJR01000993">
    <property type="protein sequence ID" value="RCN32981.1"/>
    <property type="molecule type" value="Genomic_DNA"/>
</dbReference>
<protein>
    <recommendedName>
        <fullName evidence="4">Saposin B-type domain-containing protein</fullName>
    </recommendedName>
</protein>
<dbReference type="InterPro" id="IPR011001">
    <property type="entry name" value="Saposin-like"/>
</dbReference>
<gene>
    <name evidence="2" type="ORF">ANCCAN_21190</name>
</gene>
<feature type="signal peptide" evidence="1">
    <location>
        <begin position="1"/>
        <end position="17"/>
    </location>
</feature>
<evidence type="ECO:0008006" key="4">
    <source>
        <dbReference type="Google" id="ProtNLM"/>
    </source>
</evidence>
<accession>A0A368FL80</accession>
<dbReference type="Gene3D" id="1.10.225.10">
    <property type="entry name" value="Saposin-like"/>
    <property type="match status" value="1"/>
</dbReference>
<dbReference type="SUPFAM" id="SSF47862">
    <property type="entry name" value="Saposin"/>
    <property type="match status" value="1"/>
</dbReference>
<sequence>MLSRIFALLLVCLYVQAEGNGNNGITCSFCKAGLASMTATIQSNPDLMDQLGDTISQGCDQVPNQLQRRACRMTLDDNFPLFLQVSEFEENFAMRYGKTSTKRSLKQEAQ</sequence>
<proteinExistence type="predicted"/>
<reference evidence="2 3" key="1">
    <citation type="submission" date="2014-10" db="EMBL/GenBank/DDBJ databases">
        <title>Draft genome of the hookworm Ancylostoma caninum.</title>
        <authorList>
            <person name="Mitreva M."/>
        </authorList>
    </citation>
    <scope>NUCLEOTIDE SEQUENCE [LARGE SCALE GENOMIC DNA]</scope>
    <source>
        <strain evidence="2 3">Baltimore</strain>
    </source>
</reference>
<evidence type="ECO:0000313" key="3">
    <source>
        <dbReference type="Proteomes" id="UP000252519"/>
    </source>
</evidence>
<dbReference type="AlphaFoldDB" id="A0A368FL80"/>
<keyword evidence="1" id="KW-0732">Signal</keyword>
<dbReference type="STRING" id="29170.A0A368FL80"/>